<accession>A0ABQ4G646</accession>
<protein>
    <recommendedName>
        <fullName evidence="3">DUF5753 domain-containing protein</fullName>
    </recommendedName>
</protein>
<sequence>MRHLDDAPQAPSGAVTLICMEPLIPGTDDIAVDQVFPYSYMVLLDSGNRPRRDLEPGARARTLRCAEEQPAPTPDELTRLAQRNEAIMHLPHPLKRTLQHPPQPHRPTPS</sequence>
<keyword evidence="2" id="KW-1185">Reference proteome</keyword>
<name>A0ABQ4G646_9ACTN</name>
<proteinExistence type="predicted"/>
<evidence type="ECO:0000313" key="1">
    <source>
        <dbReference type="EMBL" id="GIH42557.1"/>
    </source>
</evidence>
<organism evidence="1 2">
    <name type="scientific">Microbispora corallina</name>
    <dbReference type="NCBI Taxonomy" id="83302"/>
    <lineage>
        <taxon>Bacteria</taxon>
        <taxon>Bacillati</taxon>
        <taxon>Actinomycetota</taxon>
        <taxon>Actinomycetes</taxon>
        <taxon>Streptosporangiales</taxon>
        <taxon>Streptosporangiaceae</taxon>
        <taxon>Microbispora</taxon>
    </lineage>
</organism>
<evidence type="ECO:0008006" key="3">
    <source>
        <dbReference type="Google" id="ProtNLM"/>
    </source>
</evidence>
<gene>
    <name evidence="1" type="ORF">Mco01_55570</name>
</gene>
<comment type="caution">
    <text evidence="1">The sequence shown here is derived from an EMBL/GenBank/DDBJ whole genome shotgun (WGS) entry which is preliminary data.</text>
</comment>
<reference evidence="1 2" key="1">
    <citation type="submission" date="2021-01" db="EMBL/GenBank/DDBJ databases">
        <title>Whole genome shotgun sequence of Microbispora corallina NBRC 16416.</title>
        <authorList>
            <person name="Komaki H."/>
            <person name="Tamura T."/>
        </authorList>
    </citation>
    <scope>NUCLEOTIDE SEQUENCE [LARGE SCALE GENOMIC DNA]</scope>
    <source>
        <strain evidence="1 2">NBRC 16416</strain>
    </source>
</reference>
<evidence type="ECO:0000313" key="2">
    <source>
        <dbReference type="Proteomes" id="UP000603904"/>
    </source>
</evidence>
<dbReference type="Proteomes" id="UP000603904">
    <property type="component" value="Unassembled WGS sequence"/>
</dbReference>
<dbReference type="EMBL" id="BOOC01000031">
    <property type="protein sequence ID" value="GIH42557.1"/>
    <property type="molecule type" value="Genomic_DNA"/>
</dbReference>